<dbReference type="Proteomes" id="UP000009168">
    <property type="component" value="Unassembled WGS sequence"/>
</dbReference>
<feature type="compositionally biased region" description="Low complexity" evidence="5">
    <location>
        <begin position="149"/>
        <end position="169"/>
    </location>
</feature>
<feature type="domain" description="Myotubularin phosphatase" evidence="6">
    <location>
        <begin position="359"/>
        <end position="756"/>
    </location>
</feature>
<dbReference type="OrthoDB" id="271628at2759"/>
<name>I7MHG2_TETTS</name>
<keyword evidence="8" id="KW-1185">Reference proteome</keyword>
<dbReference type="PANTHER" id="PTHR10807">
    <property type="entry name" value="MYOTUBULARIN-RELATED"/>
    <property type="match status" value="1"/>
</dbReference>
<reference evidence="8" key="1">
    <citation type="journal article" date="2006" name="PLoS Biol.">
        <title>Macronuclear genome sequence of the ciliate Tetrahymena thermophila, a model eukaryote.</title>
        <authorList>
            <person name="Eisen J.A."/>
            <person name="Coyne R.S."/>
            <person name="Wu M."/>
            <person name="Wu D."/>
            <person name="Thiagarajan M."/>
            <person name="Wortman J.R."/>
            <person name="Badger J.H."/>
            <person name="Ren Q."/>
            <person name="Amedeo P."/>
            <person name="Jones K.M."/>
            <person name="Tallon L.J."/>
            <person name="Delcher A.L."/>
            <person name="Salzberg S.L."/>
            <person name="Silva J.C."/>
            <person name="Haas B.J."/>
            <person name="Majoros W.H."/>
            <person name="Farzad M."/>
            <person name="Carlton J.M."/>
            <person name="Smith R.K. Jr."/>
            <person name="Garg J."/>
            <person name="Pearlman R.E."/>
            <person name="Karrer K.M."/>
            <person name="Sun L."/>
            <person name="Manning G."/>
            <person name="Elde N.C."/>
            <person name="Turkewitz A.P."/>
            <person name="Asai D.J."/>
            <person name="Wilkes D.E."/>
            <person name="Wang Y."/>
            <person name="Cai H."/>
            <person name="Collins K."/>
            <person name="Stewart B.A."/>
            <person name="Lee S.R."/>
            <person name="Wilamowska K."/>
            <person name="Weinberg Z."/>
            <person name="Ruzzo W.L."/>
            <person name="Wloga D."/>
            <person name="Gaertig J."/>
            <person name="Frankel J."/>
            <person name="Tsao C.-C."/>
            <person name="Gorovsky M.A."/>
            <person name="Keeling P.J."/>
            <person name="Waller R.F."/>
            <person name="Patron N.J."/>
            <person name="Cherry J.M."/>
            <person name="Stover N.A."/>
            <person name="Krieger C.J."/>
            <person name="del Toro C."/>
            <person name="Ryder H.F."/>
            <person name="Williamson S.C."/>
            <person name="Barbeau R.A."/>
            <person name="Hamilton E.P."/>
            <person name="Orias E."/>
        </authorList>
    </citation>
    <scope>NUCLEOTIDE SEQUENCE [LARGE SCALE GENOMIC DNA]</scope>
    <source>
        <strain evidence="8">SB210</strain>
    </source>
</reference>
<dbReference type="SUPFAM" id="SSF50729">
    <property type="entry name" value="PH domain-like"/>
    <property type="match status" value="1"/>
</dbReference>
<dbReference type="eggNOG" id="KOG4471">
    <property type="taxonomic scope" value="Eukaryota"/>
</dbReference>
<dbReference type="Gene3D" id="2.30.29.30">
    <property type="entry name" value="Pleckstrin-homology domain (PH domain)/Phosphotyrosine-binding domain (PTB)"/>
    <property type="match status" value="1"/>
</dbReference>
<dbReference type="Pfam" id="PF06602">
    <property type="entry name" value="Myotub-related"/>
    <property type="match status" value="1"/>
</dbReference>
<feature type="compositionally biased region" description="Low complexity" evidence="5">
    <location>
        <begin position="1"/>
        <end position="18"/>
    </location>
</feature>
<dbReference type="GeneID" id="7829050"/>
<dbReference type="PANTHER" id="PTHR10807:SF128">
    <property type="entry name" value="PHOSPHATIDYLINOSITOL-3,5-BISPHOSPHATE 3-PHOSPHATASE"/>
    <property type="match status" value="1"/>
</dbReference>
<sequence length="998" mass="116489">MDSQQQQTQQGVNSNLQQVNIQKGRDPLGVMKTKPSQNDQFVINKNTNNVILSGDRSSNQRRIISFNSARSSEAPQNQFQQNLQQNQQQSQESLIRRESPPQQTNKQNSHKDNFSPIKKNPDPAIAIFSNYSTQNPFKEHDKFDDINKNRQSTQNQNNNNSSNSSSQNISNDWIDIRKDNQSQTFEKGQVKVVNLKGKDPHIIAQEQEIMFNSLKNMKVDRDFILKGEELKAFSETFLKFGQYMVEGKLILTNYKLIFVPNDEGRLFQFIDRKDFQLIPLGFIHKLERSVEKKGLQYSYIDITCKDGRNYRFRYQPECQNQSFEMQIKIHATAFPEDVRRLFSYSYSIYDRQLEDQFQGWQLLDIKAEFERQGVIIQPVEFDKSQTDKDYASSPFKYMDNSTGGVCSTYPPLIVVPSKLSNDDVIKCSKFRSRERLPALSFAFKRRPNSSYTTLWRCAQCKPGINSNRSIEDETFIKVIGCLEKNSNIPKVVKIYDARPYLNAVGQQITGKGYEQKQYYRNGDIEFLDIHNIHKVRESYKKMAAAAYAGTNEFLKEVDKSDWFIHISTIMEGTRKVVSSLTDEVNVVIHCSDGWDRTSQLICLAQMCIDPYFRTIEGFEVLIEKDWVQFGHQFCLRSGHASKNCNDDQRAPIFIQFLDCVYQLTLQYPLSFEFNSKFLSEIAHHYLSCRFGTFLYNSYQEQVAYNARSQTISLWSYLNSQRVTFENPFYLSVHDTNLSIIFPDSHTRRFSVWRDHFMIYQPGFCDAYKIYTECNFSEDNMYVLKRSSQMRYEQFREENKLLHKKIEELEAQLKALNHNEEEDKFLNNNNNNKNQEKQTTEEILSNRKKTEAKLNSNPLMQANFGAKKNTSEAVNEITEKEIQQNENIENQNILIPQVSDIQLTEKQEEFVSNQELDKAYIEELGQEKGEDFGSLNQDEIDRQSNLQSNSKIVTDTDKNEASQLDQQQQENILQEILEEEEQLKHNQEDVNNVITLDDD</sequence>
<feature type="region of interest" description="Disordered" evidence="5">
    <location>
        <begin position="821"/>
        <end position="842"/>
    </location>
</feature>
<dbReference type="InterPro" id="IPR010569">
    <property type="entry name" value="Myotubularin-like_Pase_dom"/>
</dbReference>
<dbReference type="PROSITE" id="PS00383">
    <property type="entry name" value="TYR_PHOSPHATASE_1"/>
    <property type="match status" value="1"/>
</dbReference>
<dbReference type="AlphaFoldDB" id="I7MHG2"/>
<evidence type="ECO:0000256" key="4">
    <source>
        <dbReference type="SAM" id="Coils"/>
    </source>
</evidence>
<organism evidence="7 8">
    <name type="scientific">Tetrahymena thermophila (strain SB210)</name>
    <dbReference type="NCBI Taxonomy" id="312017"/>
    <lineage>
        <taxon>Eukaryota</taxon>
        <taxon>Sar</taxon>
        <taxon>Alveolata</taxon>
        <taxon>Ciliophora</taxon>
        <taxon>Intramacronucleata</taxon>
        <taxon>Oligohymenophorea</taxon>
        <taxon>Hymenostomatida</taxon>
        <taxon>Tetrahymenina</taxon>
        <taxon>Tetrahymenidae</taxon>
        <taxon>Tetrahymena</taxon>
    </lineage>
</organism>
<dbReference type="STRING" id="312017.I7MHG2"/>
<proteinExistence type="inferred from homology"/>
<dbReference type="InterPro" id="IPR011993">
    <property type="entry name" value="PH-like_dom_sf"/>
</dbReference>
<evidence type="ECO:0000256" key="5">
    <source>
        <dbReference type="SAM" id="MobiDB-lite"/>
    </source>
</evidence>
<feature type="binding site" evidence="3">
    <location>
        <begin position="531"/>
        <end position="532"/>
    </location>
    <ligand>
        <name>substrate</name>
    </ligand>
</feature>
<dbReference type="SUPFAM" id="SSF52799">
    <property type="entry name" value="(Phosphotyrosine protein) phosphatases II"/>
    <property type="match status" value="1"/>
</dbReference>
<feature type="region of interest" description="Disordered" evidence="5">
    <location>
        <begin position="148"/>
        <end position="169"/>
    </location>
</feature>
<feature type="compositionally biased region" description="Low complexity" evidence="5">
    <location>
        <begin position="76"/>
        <end position="91"/>
    </location>
</feature>
<dbReference type="SMART" id="SM00404">
    <property type="entry name" value="PTPc_motif"/>
    <property type="match status" value="1"/>
</dbReference>
<dbReference type="RefSeq" id="XP_001007752.2">
    <property type="nucleotide sequence ID" value="XM_001007752.2"/>
</dbReference>
<dbReference type="InterPro" id="IPR016130">
    <property type="entry name" value="Tyr_Pase_AS"/>
</dbReference>
<dbReference type="CDD" id="cd14507">
    <property type="entry name" value="PTP-MTM-like"/>
    <property type="match status" value="1"/>
</dbReference>
<dbReference type="InParanoid" id="I7MHG2"/>
<protein>
    <submittedName>
        <fullName evidence="7">Myotubularin-related protein</fullName>
    </submittedName>
</protein>
<evidence type="ECO:0000256" key="1">
    <source>
        <dbReference type="ARBA" id="ARBA00007471"/>
    </source>
</evidence>
<dbReference type="PROSITE" id="PS51339">
    <property type="entry name" value="PPASE_MYOTUBULARIN"/>
    <property type="match status" value="1"/>
</dbReference>
<feature type="active site" description="Phosphocysteine intermediate" evidence="2">
    <location>
        <position position="590"/>
    </location>
</feature>
<feature type="region of interest" description="Disordered" evidence="5">
    <location>
        <begin position="69"/>
        <end position="123"/>
    </location>
</feature>
<feature type="compositionally biased region" description="Basic and acidic residues" evidence="5">
    <location>
        <begin position="833"/>
        <end position="842"/>
    </location>
</feature>
<feature type="binding site" evidence="3">
    <location>
        <begin position="590"/>
        <end position="596"/>
    </location>
    <ligand>
        <name>substrate</name>
    </ligand>
</feature>
<evidence type="ECO:0000256" key="2">
    <source>
        <dbReference type="PIRSR" id="PIRSR630564-1"/>
    </source>
</evidence>
<dbReference type="InterPro" id="IPR003595">
    <property type="entry name" value="Tyr_Pase_cat"/>
</dbReference>
<feature type="coiled-coil region" evidence="4">
    <location>
        <begin position="965"/>
        <end position="992"/>
    </location>
</feature>
<keyword evidence="4" id="KW-0175">Coiled coil</keyword>
<dbReference type="InterPro" id="IPR030564">
    <property type="entry name" value="Myotubularin"/>
</dbReference>
<evidence type="ECO:0000313" key="8">
    <source>
        <dbReference type="Proteomes" id="UP000009168"/>
    </source>
</evidence>
<evidence type="ECO:0000256" key="3">
    <source>
        <dbReference type="PIRSR" id="PIRSR630564-2"/>
    </source>
</evidence>
<dbReference type="KEGG" id="tet:TTHERM_00068150"/>
<dbReference type="GO" id="GO:0005737">
    <property type="term" value="C:cytoplasm"/>
    <property type="evidence" value="ECO:0007669"/>
    <property type="project" value="TreeGrafter"/>
</dbReference>
<accession>I7MHG2</accession>
<evidence type="ECO:0000313" key="7">
    <source>
        <dbReference type="EMBL" id="EAR87507.2"/>
    </source>
</evidence>
<evidence type="ECO:0000259" key="6">
    <source>
        <dbReference type="PROSITE" id="PS51339"/>
    </source>
</evidence>
<feature type="region of interest" description="Disordered" evidence="5">
    <location>
        <begin position="1"/>
        <end position="39"/>
    </location>
</feature>
<dbReference type="EMBL" id="GG662853">
    <property type="protein sequence ID" value="EAR87507.2"/>
    <property type="molecule type" value="Genomic_DNA"/>
</dbReference>
<comment type="similarity">
    <text evidence="1">Belongs to the protein-tyrosine phosphatase family. Non-receptor class myotubularin subfamily.</text>
</comment>
<dbReference type="InterPro" id="IPR029021">
    <property type="entry name" value="Prot-tyrosine_phosphatase-like"/>
</dbReference>
<gene>
    <name evidence="7" type="ORF">TTHERM_00068150</name>
</gene>